<evidence type="ECO:0000313" key="6">
    <source>
        <dbReference type="EMBL" id="KAK2634325.1"/>
    </source>
</evidence>
<evidence type="ECO:0000256" key="2">
    <source>
        <dbReference type="ARBA" id="ARBA00022771"/>
    </source>
</evidence>
<dbReference type="PROSITE" id="PS50966">
    <property type="entry name" value="ZF_SWIM"/>
    <property type="match status" value="1"/>
</dbReference>
<dbReference type="GO" id="GO:0008270">
    <property type="term" value="F:zinc ion binding"/>
    <property type="evidence" value="ECO:0007669"/>
    <property type="project" value="UniProtKB-KW"/>
</dbReference>
<dbReference type="AlphaFoldDB" id="A0AAD9TDS7"/>
<evidence type="ECO:0000259" key="5">
    <source>
        <dbReference type="PROSITE" id="PS50966"/>
    </source>
</evidence>
<sequence>MEVIFPVAAHMIYAYHLAQNLKRFYKQRGDMIWLYYCATYVYRIEEFDHAMAELKKTYRKVYDELLDVGIKKFSHRTDTLQRCEINPIHLNKFKVDDKWKETTVVLDERSFSCREWDLDELPCYHALAVASICKPAKKARICNICKKEGHSRLKCPNKPHDPTLIDMDEAEDNATFETVLNQSKETAIG</sequence>
<evidence type="ECO:0000256" key="3">
    <source>
        <dbReference type="ARBA" id="ARBA00022833"/>
    </source>
</evidence>
<proteinExistence type="predicted"/>
<protein>
    <recommendedName>
        <fullName evidence="5">SWIM-type domain-containing protein</fullName>
    </recommendedName>
</protein>
<accession>A0AAD9TDS7</accession>
<keyword evidence="3" id="KW-0862">Zinc</keyword>
<organism evidence="6 7">
    <name type="scientific">Dipteronia dyeriana</name>
    <dbReference type="NCBI Taxonomy" id="168575"/>
    <lineage>
        <taxon>Eukaryota</taxon>
        <taxon>Viridiplantae</taxon>
        <taxon>Streptophyta</taxon>
        <taxon>Embryophyta</taxon>
        <taxon>Tracheophyta</taxon>
        <taxon>Spermatophyta</taxon>
        <taxon>Magnoliopsida</taxon>
        <taxon>eudicotyledons</taxon>
        <taxon>Gunneridae</taxon>
        <taxon>Pentapetalae</taxon>
        <taxon>rosids</taxon>
        <taxon>malvids</taxon>
        <taxon>Sapindales</taxon>
        <taxon>Sapindaceae</taxon>
        <taxon>Hippocastanoideae</taxon>
        <taxon>Acereae</taxon>
        <taxon>Dipteronia</taxon>
    </lineage>
</organism>
<dbReference type="Proteomes" id="UP001280121">
    <property type="component" value="Unassembled WGS sequence"/>
</dbReference>
<comment type="caution">
    <text evidence="6">The sequence shown here is derived from an EMBL/GenBank/DDBJ whole genome shotgun (WGS) entry which is preliminary data.</text>
</comment>
<dbReference type="InterPro" id="IPR006564">
    <property type="entry name" value="Znf_PMZ"/>
</dbReference>
<keyword evidence="2 4" id="KW-0863">Zinc-finger</keyword>
<keyword evidence="1" id="KW-0479">Metal-binding</keyword>
<dbReference type="InterPro" id="IPR007527">
    <property type="entry name" value="Znf_SWIM"/>
</dbReference>
<dbReference type="EMBL" id="JANJYI010000009">
    <property type="protein sequence ID" value="KAK2634325.1"/>
    <property type="molecule type" value="Genomic_DNA"/>
</dbReference>
<evidence type="ECO:0000256" key="1">
    <source>
        <dbReference type="ARBA" id="ARBA00022723"/>
    </source>
</evidence>
<evidence type="ECO:0000256" key="4">
    <source>
        <dbReference type="PROSITE-ProRule" id="PRU00325"/>
    </source>
</evidence>
<keyword evidence="7" id="KW-1185">Reference proteome</keyword>
<dbReference type="SMART" id="SM00575">
    <property type="entry name" value="ZnF_PMZ"/>
    <property type="match status" value="1"/>
</dbReference>
<feature type="domain" description="SWIM-type" evidence="5">
    <location>
        <begin position="102"/>
        <end position="134"/>
    </location>
</feature>
<evidence type="ECO:0000313" key="7">
    <source>
        <dbReference type="Proteomes" id="UP001280121"/>
    </source>
</evidence>
<reference evidence="6" key="1">
    <citation type="journal article" date="2023" name="Plant J.">
        <title>Genome sequences and population genomics provide insights into the demographic history, inbreeding, and mutation load of two 'living fossil' tree species of Dipteronia.</title>
        <authorList>
            <person name="Feng Y."/>
            <person name="Comes H.P."/>
            <person name="Chen J."/>
            <person name="Zhu S."/>
            <person name="Lu R."/>
            <person name="Zhang X."/>
            <person name="Li P."/>
            <person name="Qiu J."/>
            <person name="Olsen K.M."/>
            <person name="Qiu Y."/>
        </authorList>
    </citation>
    <scope>NUCLEOTIDE SEQUENCE</scope>
    <source>
        <strain evidence="6">KIB01</strain>
    </source>
</reference>
<dbReference type="Pfam" id="PF04434">
    <property type="entry name" value="SWIM"/>
    <property type="match status" value="1"/>
</dbReference>
<name>A0AAD9TDS7_9ROSI</name>
<gene>
    <name evidence="6" type="ORF">Ddye_029117</name>
</gene>